<dbReference type="InterPro" id="IPR000835">
    <property type="entry name" value="HTH_MarR-typ"/>
</dbReference>
<evidence type="ECO:0000256" key="3">
    <source>
        <dbReference type="ARBA" id="ARBA00023163"/>
    </source>
</evidence>
<keyword evidence="6" id="KW-1185">Reference proteome</keyword>
<proteinExistence type="predicted"/>
<accession>A0A2T1HW02</accession>
<dbReference type="PROSITE" id="PS50995">
    <property type="entry name" value="HTH_MARR_2"/>
    <property type="match status" value="1"/>
</dbReference>
<reference evidence="6" key="1">
    <citation type="submission" date="2018-03" db="EMBL/GenBank/DDBJ databases">
        <authorList>
            <person name="Sun L."/>
            <person name="Liu H."/>
            <person name="Chen W."/>
            <person name="Huang K."/>
            <person name="Liu W."/>
            <person name="Gao X."/>
        </authorList>
    </citation>
    <scope>NUCLEOTIDE SEQUENCE [LARGE SCALE GENOMIC DNA]</scope>
    <source>
        <strain evidence="6">SH9</strain>
    </source>
</reference>
<dbReference type="Pfam" id="PF01047">
    <property type="entry name" value="MarR"/>
    <property type="match status" value="1"/>
</dbReference>
<keyword evidence="1" id="KW-0805">Transcription regulation</keyword>
<dbReference type="GO" id="GO:0003700">
    <property type="term" value="F:DNA-binding transcription factor activity"/>
    <property type="evidence" value="ECO:0007669"/>
    <property type="project" value="InterPro"/>
</dbReference>
<dbReference type="EMBL" id="PVZS01000006">
    <property type="protein sequence ID" value="PSC05832.1"/>
    <property type="molecule type" value="Genomic_DNA"/>
</dbReference>
<dbReference type="GO" id="GO:0003677">
    <property type="term" value="F:DNA binding"/>
    <property type="evidence" value="ECO:0007669"/>
    <property type="project" value="UniProtKB-KW"/>
</dbReference>
<dbReference type="SUPFAM" id="SSF46785">
    <property type="entry name" value="Winged helix' DNA-binding domain"/>
    <property type="match status" value="1"/>
</dbReference>
<evidence type="ECO:0000259" key="4">
    <source>
        <dbReference type="PROSITE" id="PS50995"/>
    </source>
</evidence>
<keyword evidence="3" id="KW-0804">Transcription</keyword>
<evidence type="ECO:0000313" key="6">
    <source>
        <dbReference type="Proteomes" id="UP000239772"/>
    </source>
</evidence>
<dbReference type="SMART" id="SM00347">
    <property type="entry name" value="HTH_MARR"/>
    <property type="match status" value="1"/>
</dbReference>
<dbReference type="PRINTS" id="PR00598">
    <property type="entry name" value="HTHMARR"/>
</dbReference>
<dbReference type="RefSeq" id="WP_106336076.1">
    <property type="nucleotide sequence ID" value="NZ_PVZS01000006.1"/>
</dbReference>
<sequence>MPERSLSPQREFGFLISDAARLLRTYTDQRAREFGSTRAQWAVLNRLERRQGMSQNELACMLDIQPITLARLVDRLCEDGLVERRPDAEDRRVKRLYLTPKAYPVLASLGELGTEIMQATLAGLDDATVRALVRQLEVVKDNLKELLQVGASTTPSDADLKTGT</sequence>
<evidence type="ECO:0000256" key="1">
    <source>
        <dbReference type="ARBA" id="ARBA00023015"/>
    </source>
</evidence>
<comment type="caution">
    <text evidence="5">The sequence shown here is derived from an EMBL/GenBank/DDBJ whole genome shotgun (WGS) entry which is preliminary data.</text>
</comment>
<dbReference type="PANTHER" id="PTHR42756:SF1">
    <property type="entry name" value="TRANSCRIPTIONAL REPRESSOR OF EMRAB OPERON"/>
    <property type="match status" value="1"/>
</dbReference>
<dbReference type="InterPro" id="IPR036390">
    <property type="entry name" value="WH_DNA-bd_sf"/>
</dbReference>
<dbReference type="OrthoDB" id="7949807at2"/>
<dbReference type="PANTHER" id="PTHR42756">
    <property type="entry name" value="TRANSCRIPTIONAL REGULATOR, MARR"/>
    <property type="match status" value="1"/>
</dbReference>
<keyword evidence="2" id="KW-0238">DNA-binding</keyword>
<name>A0A2T1HW02_9HYPH</name>
<dbReference type="Proteomes" id="UP000239772">
    <property type="component" value="Unassembled WGS sequence"/>
</dbReference>
<evidence type="ECO:0000313" key="5">
    <source>
        <dbReference type="EMBL" id="PSC05832.1"/>
    </source>
</evidence>
<gene>
    <name evidence="5" type="ORF">SLNSH_06760</name>
</gene>
<protein>
    <submittedName>
        <fullName evidence="5">MarR family transcriptional regulator</fullName>
    </submittedName>
</protein>
<evidence type="ECO:0000256" key="2">
    <source>
        <dbReference type="ARBA" id="ARBA00023125"/>
    </source>
</evidence>
<organism evidence="5 6">
    <name type="scientific">Alsobacter soli</name>
    <dbReference type="NCBI Taxonomy" id="2109933"/>
    <lineage>
        <taxon>Bacteria</taxon>
        <taxon>Pseudomonadati</taxon>
        <taxon>Pseudomonadota</taxon>
        <taxon>Alphaproteobacteria</taxon>
        <taxon>Hyphomicrobiales</taxon>
        <taxon>Alsobacteraceae</taxon>
        <taxon>Alsobacter</taxon>
    </lineage>
</organism>
<dbReference type="Gene3D" id="1.10.10.10">
    <property type="entry name" value="Winged helix-like DNA-binding domain superfamily/Winged helix DNA-binding domain"/>
    <property type="match status" value="1"/>
</dbReference>
<dbReference type="AlphaFoldDB" id="A0A2T1HW02"/>
<dbReference type="InterPro" id="IPR036388">
    <property type="entry name" value="WH-like_DNA-bd_sf"/>
</dbReference>
<feature type="domain" description="HTH marR-type" evidence="4">
    <location>
        <begin position="9"/>
        <end position="148"/>
    </location>
</feature>